<evidence type="ECO:0000313" key="2">
    <source>
        <dbReference type="Proteomes" id="UP000078200"/>
    </source>
</evidence>
<organism evidence="1 2">
    <name type="scientific">Glossina austeni</name>
    <name type="common">Savannah tsetse fly</name>
    <dbReference type="NCBI Taxonomy" id="7395"/>
    <lineage>
        <taxon>Eukaryota</taxon>
        <taxon>Metazoa</taxon>
        <taxon>Ecdysozoa</taxon>
        <taxon>Arthropoda</taxon>
        <taxon>Hexapoda</taxon>
        <taxon>Insecta</taxon>
        <taxon>Pterygota</taxon>
        <taxon>Neoptera</taxon>
        <taxon>Endopterygota</taxon>
        <taxon>Diptera</taxon>
        <taxon>Brachycera</taxon>
        <taxon>Muscomorpha</taxon>
        <taxon>Hippoboscoidea</taxon>
        <taxon>Glossinidae</taxon>
        <taxon>Glossina</taxon>
    </lineage>
</organism>
<dbReference type="Proteomes" id="UP000078200">
    <property type="component" value="Unassembled WGS sequence"/>
</dbReference>
<reference evidence="1" key="1">
    <citation type="submission" date="2020-05" db="UniProtKB">
        <authorList>
            <consortium name="EnsemblMetazoa"/>
        </authorList>
    </citation>
    <scope>IDENTIFICATION</scope>
    <source>
        <strain evidence="1">TTRI</strain>
    </source>
</reference>
<protein>
    <submittedName>
        <fullName evidence="1">Uncharacterized protein</fullName>
    </submittedName>
</protein>
<dbReference type="EnsemblMetazoa" id="GAUT038701-RA">
    <property type="protein sequence ID" value="GAUT038701-PA"/>
    <property type="gene ID" value="GAUT038701"/>
</dbReference>
<dbReference type="VEuPathDB" id="VectorBase:GAUT038701"/>
<accession>A0A1A9VIN0</accession>
<sequence length="121" mass="13501">MTQLGKGTNCRAEPQQAIVCVFTSVFGWRKISNIIEGLGSKRSWVLCFLKWHKNFDDNLLASNWSPHGLVVMALGICAKRKGSNPTTDLSPNRDRILNSRIVRGTRTFIGIMKIILIGTTI</sequence>
<dbReference type="AlphaFoldDB" id="A0A1A9VIN0"/>
<evidence type="ECO:0000313" key="1">
    <source>
        <dbReference type="EnsemblMetazoa" id="GAUT038701-PA"/>
    </source>
</evidence>
<keyword evidence="2" id="KW-1185">Reference proteome</keyword>
<name>A0A1A9VIN0_GLOAU</name>
<proteinExistence type="predicted"/>